<comment type="caution">
    <text evidence="5">The sequence shown here is derived from an EMBL/GenBank/DDBJ whole genome shotgun (WGS) entry which is preliminary data.</text>
</comment>
<comment type="caution">
    <text evidence="2">Lacks conserved residue(s) required for the propagation of feature annotation.</text>
</comment>
<dbReference type="Pfam" id="PF00431">
    <property type="entry name" value="CUB"/>
    <property type="match status" value="1"/>
</dbReference>
<dbReference type="VEuPathDB" id="VectorBase:HLOH_058290"/>
<dbReference type="OrthoDB" id="9067804at2759"/>
<organism evidence="5 6">
    <name type="scientific">Haemaphysalis longicornis</name>
    <name type="common">Bush tick</name>
    <dbReference type="NCBI Taxonomy" id="44386"/>
    <lineage>
        <taxon>Eukaryota</taxon>
        <taxon>Metazoa</taxon>
        <taxon>Ecdysozoa</taxon>
        <taxon>Arthropoda</taxon>
        <taxon>Chelicerata</taxon>
        <taxon>Arachnida</taxon>
        <taxon>Acari</taxon>
        <taxon>Parasitiformes</taxon>
        <taxon>Ixodida</taxon>
        <taxon>Ixodoidea</taxon>
        <taxon>Ixodidae</taxon>
        <taxon>Haemaphysalinae</taxon>
        <taxon>Haemaphysalis</taxon>
    </lineage>
</organism>
<keyword evidence="1" id="KW-1015">Disulfide bond</keyword>
<evidence type="ECO:0000256" key="1">
    <source>
        <dbReference type="ARBA" id="ARBA00023157"/>
    </source>
</evidence>
<protein>
    <recommendedName>
        <fullName evidence="4">CUB domain-containing protein</fullName>
    </recommendedName>
</protein>
<feature type="region of interest" description="Disordered" evidence="3">
    <location>
        <begin position="97"/>
        <end position="124"/>
    </location>
</feature>
<accession>A0A9J6GLJ3</accession>
<dbReference type="InterPro" id="IPR035914">
    <property type="entry name" value="Sperma_CUB_dom_sf"/>
</dbReference>
<keyword evidence="6" id="KW-1185">Reference proteome</keyword>
<dbReference type="InterPro" id="IPR000859">
    <property type="entry name" value="CUB_dom"/>
</dbReference>
<dbReference type="SUPFAM" id="SSF49854">
    <property type="entry name" value="Spermadhesin, CUB domain"/>
    <property type="match status" value="1"/>
</dbReference>
<evidence type="ECO:0000313" key="6">
    <source>
        <dbReference type="Proteomes" id="UP000821853"/>
    </source>
</evidence>
<feature type="domain" description="CUB" evidence="4">
    <location>
        <begin position="1"/>
        <end position="65"/>
    </location>
</feature>
<dbReference type="CDD" id="cd00041">
    <property type="entry name" value="CUB"/>
    <property type="match status" value="1"/>
</dbReference>
<dbReference type="EMBL" id="JABSTR010000009">
    <property type="protein sequence ID" value="KAH9379302.1"/>
    <property type="molecule type" value="Genomic_DNA"/>
</dbReference>
<feature type="compositionally biased region" description="Basic and acidic residues" evidence="3">
    <location>
        <begin position="97"/>
        <end position="109"/>
    </location>
</feature>
<evidence type="ECO:0000259" key="4">
    <source>
        <dbReference type="PROSITE" id="PS01180"/>
    </source>
</evidence>
<evidence type="ECO:0000256" key="2">
    <source>
        <dbReference type="PROSITE-ProRule" id="PRU00059"/>
    </source>
</evidence>
<reference evidence="5 6" key="1">
    <citation type="journal article" date="2020" name="Cell">
        <title>Large-Scale Comparative Analyses of Tick Genomes Elucidate Their Genetic Diversity and Vector Capacities.</title>
        <authorList>
            <consortium name="Tick Genome and Microbiome Consortium (TIGMIC)"/>
            <person name="Jia N."/>
            <person name="Wang J."/>
            <person name="Shi W."/>
            <person name="Du L."/>
            <person name="Sun Y."/>
            <person name="Zhan W."/>
            <person name="Jiang J.F."/>
            <person name="Wang Q."/>
            <person name="Zhang B."/>
            <person name="Ji P."/>
            <person name="Bell-Sakyi L."/>
            <person name="Cui X.M."/>
            <person name="Yuan T.T."/>
            <person name="Jiang B.G."/>
            <person name="Yang W.F."/>
            <person name="Lam T.T."/>
            <person name="Chang Q.C."/>
            <person name="Ding S.J."/>
            <person name="Wang X.J."/>
            <person name="Zhu J.G."/>
            <person name="Ruan X.D."/>
            <person name="Zhao L."/>
            <person name="Wei J.T."/>
            <person name="Ye R.Z."/>
            <person name="Que T.C."/>
            <person name="Du C.H."/>
            <person name="Zhou Y.H."/>
            <person name="Cheng J.X."/>
            <person name="Dai P.F."/>
            <person name="Guo W.B."/>
            <person name="Han X.H."/>
            <person name="Huang E.J."/>
            <person name="Li L.F."/>
            <person name="Wei W."/>
            <person name="Gao Y.C."/>
            <person name="Liu J.Z."/>
            <person name="Shao H.Z."/>
            <person name="Wang X."/>
            <person name="Wang C.C."/>
            <person name="Yang T.C."/>
            <person name="Huo Q.B."/>
            <person name="Li W."/>
            <person name="Chen H.Y."/>
            <person name="Chen S.E."/>
            <person name="Zhou L.G."/>
            <person name="Ni X.B."/>
            <person name="Tian J.H."/>
            <person name="Sheng Y."/>
            <person name="Liu T."/>
            <person name="Pan Y.S."/>
            <person name="Xia L.Y."/>
            <person name="Li J."/>
            <person name="Zhao F."/>
            <person name="Cao W.C."/>
        </authorList>
    </citation>
    <scope>NUCLEOTIDE SEQUENCE [LARGE SCALE GENOMIC DNA]</scope>
    <source>
        <strain evidence="5">HaeL-2018</strain>
    </source>
</reference>
<dbReference type="AlphaFoldDB" id="A0A9J6GLJ3"/>
<evidence type="ECO:0000256" key="3">
    <source>
        <dbReference type="SAM" id="MobiDB-lite"/>
    </source>
</evidence>
<gene>
    <name evidence="5" type="ORF">HPB48_004495</name>
</gene>
<dbReference type="Gene3D" id="2.60.120.290">
    <property type="entry name" value="Spermadhesin, CUB domain"/>
    <property type="match status" value="1"/>
</dbReference>
<dbReference type="Proteomes" id="UP000821853">
    <property type="component" value="Unassembled WGS sequence"/>
</dbReference>
<evidence type="ECO:0000313" key="5">
    <source>
        <dbReference type="EMBL" id="KAH9379302.1"/>
    </source>
</evidence>
<sequence length="124" mass="13850">MDFVKQCDHVVVYTEKDSAISRKHGPFRGTDYPGIITTDANSLFVNFYTDGSVQKSGFNALYRKGTEPPPPPPTPTDSQYAELEQENAQLHEKLAESTKKSALFEEHIAQLRAQNPPSAQRPKT</sequence>
<proteinExistence type="predicted"/>
<dbReference type="PROSITE" id="PS01180">
    <property type="entry name" value="CUB"/>
    <property type="match status" value="1"/>
</dbReference>
<name>A0A9J6GLJ3_HAELO</name>